<evidence type="ECO:0000313" key="1">
    <source>
        <dbReference type="EMBL" id="CAB1436100.1"/>
    </source>
</evidence>
<sequence>MVFSLSVAATVLDLYGRLQAPCDVGHSIWSLRHESGEARSVHSSTYFAPRMPFFRICPAYVHSTKANYPRSLFVFRCPPLLFHRELHLHSYSIVDPHLRLPLLDITAGFRFSSRHDTHTFGLLLPALPRAYLRELNTVVLYHGWVAGDPGVVVLLAWSRGRGYYRVLATCFPGAVCATSFVLAYARHHRRPPFVAPIFPLATAPFPRDAYATTNLMINTSIFLLVRLLRSFFLGFFSSYQPTTYSMHAPTDTASHDTKALARWRSVWALPRHC</sequence>
<evidence type="ECO:0000313" key="2">
    <source>
        <dbReference type="Proteomes" id="UP001153269"/>
    </source>
</evidence>
<accession>A0A9N7USN7</accession>
<proteinExistence type="predicted"/>
<keyword evidence="2" id="KW-1185">Reference proteome</keyword>
<comment type="caution">
    <text evidence="1">The sequence shown here is derived from an EMBL/GenBank/DDBJ whole genome shotgun (WGS) entry which is preliminary data.</text>
</comment>
<name>A0A9N7USN7_PLEPL</name>
<protein>
    <submittedName>
        <fullName evidence="1">Uncharacterized protein</fullName>
    </submittedName>
</protein>
<dbReference type="EMBL" id="CADEAL010001855">
    <property type="protein sequence ID" value="CAB1436100.1"/>
    <property type="molecule type" value="Genomic_DNA"/>
</dbReference>
<dbReference type="Proteomes" id="UP001153269">
    <property type="component" value="Unassembled WGS sequence"/>
</dbReference>
<organism evidence="1 2">
    <name type="scientific">Pleuronectes platessa</name>
    <name type="common">European plaice</name>
    <dbReference type="NCBI Taxonomy" id="8262"/>
    <lineage>
        <taxon>Eukaryota</taxon>
        <taxon>Metazoa</taxon>
        <taxon>Chordata</taxon>
        <taxon>Craniata</taxon>
        <taxon>Vertebrata</taxon>
        <taxon>Euteleostomi</taxon>
        <taxon>Actinopterygii</taxon>
        <taxon>Neopterygii</taxon>
        <taxon>Teleostei</taxon>
        <taxon>Neoteleostei</taxon>
        <taxon>Acanthomorphata</taxon>
        <taxon>Carangaria</taxon>
        <taxon>Pleuronectiformes</taxon>
        <taxon>Pleuronectoidei</taxon>
        <taxon>Pleuronectidae</taxon>
        <taxon>Pleuronectes</taxon>
    </lineage>
</organism>
<dbReference type="AlphaFoldDB" id="A0A9N7USN7"/>
<reference evidence="1" key="1">
    <citation type="submission" date="2020-03" db="EMBL/GenBank/DDBJ databases">
        <authorList>
            <person name="Weist P."/>
        </authorList>
    </citation>
    <scope>NUCLEOTIDE SEQUENCE</scope>
</reference>
<gene>
    <name evidence="1" type="ORF">PLEPLA_LOCUS24115</name>
</gene>